<dbReference type="SMART" id="SM00355">
    <property type="entry name" value="ZnF_C2H2"/>
    <property type="match status" value="5"/>
</dbReference>
<evidence type="ECO:0000259" key="2">
    <source>
        <dbReference type="SMART" id="SM00355"/>
    </source>
</evidence>
<dbReference type="RefSeq" id="XP_007759657.1">
    <property type="nucleotide sequence ID" value="XM_007761467.1"/>
</dbReference>
<accession>W9VNL1</accession>
<dbReference type="InterPro" id="IPR013087">
    <property type="entry name" value="Znf_C2H2_type"/>
</dbReference>
<dbReference type="eggNOG" id="ENOG502SPA4">
    <property type="taxonomic scope" value="Eukaryota"/>
</dbReference>
<feature type="domain" description="C2H2-type" evidence="2">
    <location>
        <begin position="814"/>
        <end position="841"/>
    </location>
</feature>
<feature type="compositionally biased region" description="Polar residues" evidence="1">
    <location>
        <begin position="548"/>
        <end position="560"/>
    </location>
</feature>
<name>W9VNL1_9EURO</name>
<dbReference type="HOGENOM" id="CLU_008700_0_0_1"/>
<evidence type="ECO:0000313" key="4">
    <source>
        <dbReference type="Proteomes" id="UP000019473"/>
    </source>
</evidence>
<feature type="domain" description="C2H2-type" evidence="2">
    <location>
        <begin position="882"/>
        <end position="910"/>
    </location>
</feature>
<feature type="region of interest" description="Disordered" evidence="1">
    <location>
        <begin position="1"/>
        <end position="25"/>
    </location>
</feature>
<feature type="domain" description="C2H2-type" evidence="2">
    <location>
        <begin position="649"/>
        <end position="671"/>
    </location>
</feature>
<feature type="domain" description="C2H2-type" evidence="2">
    <location>
        <begin position="753"/>
        <end position="782"/>
    </location>
</feature>
<dbReference type="Proteomes" id="UP000019473">
    <property type="component" value="Unassembled WGS sequence"/>
</dbReference>
<proteinExistence type="predicted"/>
<evidence type="ECO:0000313" key="3">
    <source>
        <dbReference type="EMBL" id="EXJ57123.1"/>
    </source>
</evidence>
<dbReference type="EMBL" id="AMGW01000005">
    <property type="protein sequence ID" value="EXJ57123.1"/>
    <property type="molecule type" value="Genomic_DNA"/>
</dbReference>
<dbReference type="AlphaFoldDB" id="W9VNL1"/>
<feature type="region of interest" description="Disordered" evidence="1">
    <location>
        <begin position="538"/>
        <end position="560"/>
    </location>
</feature>
<dbReference type="GeneID" id="19182042"/>
<feature type="compositionally biased region" description="Acidic residues" evidence="1">
    <location>
        <begin position="1"/>
        <end position="18"/>
    </location>
</feature>
<evidence type="ECO:0000256" key="1">
    <source>
        <dbReference type="SAM" id="MobiDB-lite"/>
    </source>
</evidence>
<reference evidence="3 4" key="1">
    <citation type="submission" date="2013-03" db="EMBL/GenBank/DDBJ databases">
        <title>The Genome Sequence of Cladophialophora yegresii CBS 114405.</title>
        <authorList>
            <consortium name="The Broad Institute Genomics Platform"/>
            <person name="Cuomo C."/>
            <person name="de Hoog S."/>
            <person name="Gorbushina A."/>
            <person name="Walker B."/>
            <person name="Young S.K."/>
            <person name="Zeng Q."/>
            <person name="Gargeya S."/>
            <person name="Fitzgerald M."/>
            <person name="Haas B."/>
            <person name="Abouelleil A."/>
            <person name="Allen A.W."/>
            <person name="Alvarado L."/>
            <person name="Arachchi H.M."/>
            <person name="Berlin A.M."/>
            <person name="Chapman S.B."/>
            <person name="Gainer-Dewar J."/>
            <person name="Goldberg J."/>
            <person name="Griggs A."/>
            <person name="Gujja S."/>
            <person name="Hansen M."/>
            <person name="Howarth C."/>
            <person name="Imamovic A."/>
            <person name="Ireland A."/>
            <person name="Larimer J."/>
            <person name="McCowan C."/>
            <person name="Murphy C."/>
            <person name="Pearson M."/>
            <person name="Poon T.W."/>
            <person name="Priest M."/>
            <person name="Roberts A."/>
            <person name="Saif S."/>
            <person name="Shea T."/>
            <person name="Sisk P."/>
            <person name="Sykes S."/>
            <person name="Wortman J."/>
            <person name="Nusbaum C."/>
            <person name="Birren B."/>
        </authorList>
    </citation>
    <scope>NUCLEOTIDE SEQUENCE [LARGE SCALE GENOMIC DNA]</scope>
    <source>
        <strain evidence="3 4">CBS 114405</strain>
    </source>
</reference>
<protein>
    <recommendedName>
        <fullName evidence="2">C2H2-type domain-containing protein</fullName>
    </recommendedName>
</protein>
<keyword evidence="4" id="KW-1185">Reference proteome</keyword>
<dbReference type="STRING" id="1182544.W9VNL1"/>
<organism evidence="3 4">
    <name type="scientific">Cladophialophora yegresii CBS 114405</name>
    <dbReference type="NCBI Taxonomy" id="1182544"/>
    <lineage>
        <taxon>Eukaryota</taxon>
        <taxon>Fungi</taxon>
        <taxon>Dikarya</taxon>
        <taxon>Ascomycota</taxon>
        <taxon>Pezizomycotina</taxon>
        <taxon>Eurotiomycetes</taxon>
        <taxon>Chaetothyriomycetidae</taxon>
        <taxon>Chaetothyriales</taxon>
        <taxon>Herpotrichiellaceae</taxon>
        <taxon>Cladophialophora</taxon>
    </lineage>
</organism>
<dbReference type="OrthoDB" id="4369953at2759"/>
<sequence>MADDSEGSSDIEFSDEETQNPRIGRKAIESILEKSAVDRIESKKKLEKLRDVASAPSTAIHREYWLVLFEQYAQSTLHINRRQNATPTGDDLIRFLFQLPSHLESRHEDGKIAWTVIKGARAHLERALFFKYEDFKLSKRDELRLDATIQQLLNDGEITKSPVQAALWLSCQMVKRMVTAVFTDAMLNGTKSWDVTLAGCLGLVLQAALAARAGDFTRSSHYGGAEYLKWQDIELVATGSSVKDPGLRMLITLQYRKAHKNDPRNALQLEFGLLDEEHNTVDVVKLLVAYALRIGRVAETAWEELISVVLRRRSKRFVWSRPDDPVFFGHTKGERLDFANAAPVGQQTRFLRHAASLIGMMARPVSHDLRRGAASDIFSLKQSTNVEGVRRSLGHSQQAKSNGTTDRYIGRVKGDSWAARIEVSAIAAEDPFEVPLAPTPFVKRKVATKDIDKYCTTHKLDVNDRNSRHKARKALEKVQYDRWLAQQQSVMNDSSTLSEMDAVVDSDNGSHVPAYIDGPPIDSALVRAPLMDITNIPRPLPATKAQDDANTANEGIEESSVQTMTNILGLDNAGHSSDPSVEAVDSMSNGYVSLLASCPPPQQSSILTSSISDFIGFLSTINLVSTASPNLPHDAETGGSRLAPSKFLFACRKEGCLRAFDSKLRREQHEVNCEGVLSDGLGDEEPLSIGEEHQQTVPKSRNRKRADINMVHDGFPKPCPDSNICGVTKDFATMHLLKNHRNLHHDAQWPKEQACNVLGCQLPGDHYFVSREAFRRHLSTFHMFDNTQALEYIGKIINVMFRAPRGTSASYMTTMCLFPGCKTVAEFANYSDYTSHLKKTHKQTPDQYPKYMPTAATVRLHPRPDLATIDVSSPVAREFQAGPCNYPLCSNFDTTYTAEPALVRHLNVSHGVEKSEAPKHFGGPEIAPFYGTRCLHPDCGAKNKFYPDKDKYVSHLKTFHALNTVAEISSFQLWHKLKYGTVGVANE</sequence>
<feature type="domain" description="C2H2-type" evidence="2">
    <location>
        <begin position="932"/>
        <end position="960"/>
    </location>
</feature>
<gene>
    <name evidence="3" type="ORF">A1O7_07467</name>
</gene>
<dbReference type="VEuPathDB" id="FungiDB:A1O7_07467"/>
<comment type="caution">
    <text evidence="3">The sequence shown here is derived from an EMBL/GenBank/DDBJ whole genome shotgun (WGS) entry which is preliminary data.</text>
</comment>